<proteinExistence type="predicted"/>
<feature type="region of interest" description="Disordered" evidence="1">
    <location>
        <begin position="92"/>
        <end position="124"/>
    </location>
</feature>
<accession>A0A2P2BW49</accession>
<dbReference type="AlphaFoldDB" id="A0A2P2BW49"/>
<reference evidence="2" key="1">
    <citation type="submission" date="2015-08" db="EMBL/GenBank/DDBJ databases">
        <authorList>
            <person name="Babu N.S."/>
            <person name="Beckwith C.J."/>
            <person name="Beseler K.G."/>
            <person name="Brison A."/>
            <person name="Carone J.V."/>
            <person name="Caskin T.P."/>
            <person name="Diamond M."/>
            <person name="Durham M.E."/>
            <person name="Foxe J.M."/>
            <person name="Go M."/>
            <person name="Henderson B.A."/>
            <person name="Jones I.B."/>
            <person name="McGettigan J.A."/>
            <person name="Micheletti S.J."/>
            <person name="Nasrallah M.E."/>
            <person name="Ortiz D."/>
            <person name="Piller C.R."/>
            <person name="Privatt S.R."/>
            <person name="Schneider S.L."/>
            <person name="Sharp S."/>
            <person name="Smith T.C."/>
            <person name="Stanton J.D."/>
            <person name="Ullery H.E."/>
            <person name="Wilson R.J."/>
            <person name="Serrano M.G."/>
            <person name="Buck G."/>
            <person name="Lee V."/>
            <person name="Wang Y."/>
            <person name="Carvalho R."/>
            <person name="Voegtly L."/>
            <person name="Shi R."/>
            <person name="Duckworth R."/>
            <person name="Johnson A."/>
            <person name="Loviza R."/>
            <person name="Walstead R."/>
            <person name="Shah Z."/>
            <person name="Kiflezghi M."/>
            <person name="Wade K."/>
            <person name="Ball S.L."/>
            <person name="Bradley K.W."/>
            <person name="Asai D.J."/>
            <person name="Bowman C.A."/>
            <person name="Russell D.A."/>
            <person name="Pope W.H."/>
            <person name="Jacobs-Sera D."/>
            <person name="Hendrix R.W."/>
            <person name="Hatfull G.F."/>
        </authorList>
    </citation>
    <scope>NUCLEOTIDE SEQUENCE</scope>
</reference>
<gene>
    <name evidence="2" type="ORF">NOCA2110019</name>
</gene>
<evidence type="ECO:0000256" key="1">
    <source>
        <dbReference type="SAM" id="MobiDB-lite"/>
    </source>
</evidence>
<protein>
    <submittedName>
        <fullName evidence="2">Uncharacterized protein</fullName>
    </submittedName>
</protein>
<dbReference type="EMBL" id="CZKA01000003">
    <property type="protein sequence ID" value="CUR53964.1"/>
    <property type="molecule type" value="Genomic_DNA"/>
</dbReference>
<name>A0A2P2BW49_9ZZZZ</name>
<organism evidence="2">
    <name type="scientific">metagenome</name>
    <dbReference type="NCBI Taxonomy" id="256318"/>
    <lineage>
        <taxon>unclassified sequences</taxon>
        <taxon>metagenomes</taxon>
    </lineage>
</organism>
<sequence>MSLGDEQPGASDREPVGSVTEEAVKLLGALFGELGAAAHEVNDHVATGSEDCRFCPICRGVHLIRDTSPEVRAHLGAAAASLLSAWSALTATPDPAGSGTSVEHIDLDDEVDDNPWFDESGDES</sequence>
<feature type="compositionally biased region" description="Acidic residues" evidence="1">
    <location>
        <begin position="106"/>
        <end position="124"/>
    </location>
</feature>
<evidence type="ECO:0000313" key="2">
    <source>
        <dbReference type="EMBL" id="CUR53964.1"/>
    </source>
</evidence>